<evidence type="ECO:0000256" key="10">
    <source>
        <dbReference type="RuleBase" id="RU351113"/>
    </source>
</evidence>
<dbReference type="PANTHER" id="PTHR21137:SF35">
    <property type="entry name" value="ODORANT RECEPTOR 19A-RELATED"/>
    <property type="match status" value="1"/>
</dbReference>
<dbReference type="PANTHER" id="PTHR21137">
    <property type="entry name" value="ODORANT RECEPTOR"/>
    <property type="match status" value="1"/>
</dbReference>
<gene>
    <name evidence="11" type="primary">Or-176</name>
    <name evidence="11" type="synonym">Nful_v1.0-Or-176</name>
    <name evidence="11" type="ORF">NFUL_NFUL000208</name>
</gene>
<comment type="caution">
    <text evidence="10">Lacks conserved residue(s) required for the propagation of feature annotation.</text>
</comment>
<keyword evidence="6 10" id="KW-1133">Transmembrane helix</keyword>
<keyword evidence="12" id="KW-1185">Reference proteome</keyword>
<feature type="transmembrane region" description="Helical" evidence="10">
    <location>
        <begin position="31"/>
        <end position="53"/>
    </location>
</feature>
<protein>
    <recommendedName>
        <fullName evidence="10">Odorant receptor</fullName>
    </recommendedName>
</protein>
<evidence type="ECO:0000256" key="2">
    <source>
        <dbReference type="ARBA" id="ARBA00022475"/>
    </source>
</evidence>
<evidence type="ECO:0000256" key="4">
    <source>
        <dbReference type="ARBA" id="ARBA00022692"/>
    </source>
</evidence>
<keyword evidence="2" id="KW-1003">Cell membrane</keyword>
<dbReference type="AlphaFoldDB" id="A0A6G1LQP3"/>
<evidence type="ECO:0000256" key="7">
    <source>
        <dbReference type="ARBA" id="ARBA00023136"/>
    </source>
</evidence>
<organism evidence="11 12">
    <name type="scientific">Nylanderia fulva</name>
    <dbReference type="NCBI Taxonomy" id="613905"/>
    <lineage>
        <taxon>Eukaryota</taxon>
        <taxon>Metazoa</taxon>
        <taxon>Ecdysozoa</taxon>
        <taxon>Arthropoda</taxon>
        <taxon>Hexapoda</taxon>
        <taxon>Insecta</taxon>
        <taxon>Pterygota</taxon>
        <taxon>Neoptera</taxon>
        <taxon>Endopterygota</taxon>
        <taxon>Hymenoptera</taxon>
        <taxon>Apocrita</taxon>
        <taxon>Aculeata</taxon>
        <taxon>Formicoidea</taxon>
        <taxon>Formicidae</taxon>
        <taxon>Formicinae</taxon>
        <taxon>Nylanderia</taxon>
    </lineage>
</organism>
<comment type="similarity">
    <text evidence="10">Belongs to the insect chemoreceptor superfamily. Heteromeric odorant receptor channel (TC 1.A.69) family.</text>
</comment>
<feature type="transmembrane region" description="Helical" evidence="10">
    <location>
        <begin position="59"/>
        <end position="80"/>
    </location>
</feature>
<dbReference type="GO" id="GO:0005549">
    <property type="term" value="F:odorant binding"/>
    <property type="evidence" value="ECO:0007669"/>
    <property type="project" value="InterPro"/>
</dbReference>
<evidence type="ECO:0000313" key="11">
    <source>
        <dbReference type="EMBL" id="KAF3054457.1"/>
    </source>
</evidence>
<feature type="transmembrane region" description="Helical" evidence="10">
    <location>
        <begin position="260"/>
        <end position="280"/>
    </location>
</feature>
<keyword evidence="8 10" id="KW-0675">Receptor</keyword>
<dbReference type="Proteomes" id="UP000479987">
    <property type="component" value="Unassembled WGS sequence"/>
</dbReference>
<comment type="subcellular location">
    <subcellularLocation>
        <location evidence="1 10">Cell membrane</location>
        <topology evidence="1 10">Multi-pass membrane protein</topology>
    </subcellularLocation>
</comment>
<feature type="transmembrane region" description="Helical" evidence="10">
    <location>
        <begin position="174"/>
        <end position="194"/>
    </location>
</feature>
<evidence type="ECO:0000256" key="1">
    <source>
        <dbReference type="ARBA" id="ARBA00004651"/>
    </source>
</evidence>
<evidence type="ECO:0000256" key="5">
    <source>
        <dbReference type="ARBA" id="ARBA00022725"/>
    </source>
</evidence>
<evidence type="ECO:0000256" key="3">
    <source>
        <dbReference type="ARBA" id="ARBA00022606"/>
    </source>
</evidence>
<dbReference type="InterPro" id="IPR004117">
    <property type="entry name" value="7tm6_olfct_rcpt"/>
</dbReference>
<proteinExistence type="inferred from homology"/>
<keyword evidence="9 10" id="KW-0807">Transducer</keyword>
<reference evidence="11 12" key="1">
    <citation type="submission" date="2019-08" db="EMBL/GenBank/DDBJ databases">
        <title>High quality draft denovo assembly of Nylanderia fulva.</title>
        <authorList>
            <person name="Vargo E.L."/>
            <person name="Tarone A.M."/>
            <person name="Konganti K.R."/>
        </authorList>
    </citation>
    <scope>NUCLEOTIDE SEQUENCE [LARGE SCALE GENOMIC DNA]</scope>
    <source>
        <strain evidence="11">TAMU-Nful-2015</strain>
        <tissue evidence="11">Whole body</tissue>
    </source>
</reference>
<name>A0A6G1LQP3_9HYME</name>
<keyword evidence="3 10" id="KW-0716">Sensory transduction</keyword>
<evidence type="ECO:0000256" key="8">
    <source>
        <dbReference type="ARBA" id="ARBA00023170"/>
    </source>
</evidence>
<dbReference type="EMBL" id="SGBU01000251">
    <property type="protein sequence ID" value="KAF3054457.1"/>
    <property type="molecule type" value="Genomic_DNA"/>
</dbReference>
<evidence type="ECO:0000256" key="9">
    <source>
        <dbReference type="ARBA" id="ARBA00023224"/>
    </source>
</evidence>
<dbReference type="GO" id="GO:0004984">
    <property type="term" value="F:olfactory receptor activity"/>
    <property type="evidence" value="ECO:0007669"/>
    <property type="project" value="InterPro"/>
</dbReference>
<evidence type="ECO:0000256" key="6">
    <source>
        <dbReference type="ARBA" id="ARBA00022989"/>
    </source>
</evidence>
<dbReference type="GO" id="GO:0007165">
    <property type="term" value="P:signal transduction"/>
    <property type="evidence" value="ECO:0007669"/>
    <property type="project" value="UniProtKB-KW"/>
</dbReference>
<dbReference type="Pfam" id="PF02949">
    <property type="entry name" value="7tm_6"/>
    <property type="match status" value="1"/>
</dbReference>
<keyword evidence="4 10" id="KW-0812">Transmembrane</keyword>
<evidence type="ECO:0000313" key="12">
    <source>
        <dbReference type="Proteomes" id="UP000479987"/>
    </source>
</evidence>
<keyword evidence="5 10" id="KW-0552">Olfaction</keyword>
<accession>A0A6G1LQP3</accession>
<dbReference type="GO" id="GO:0005886">
    <property type="term" value="C:plasma membrane"/>
    <property type="evidence" value="ECO:0007669"/>
    <property type="project" value="UniProtKB-SubCell"/>
</dbReference>
<feature type="transmembrane region" description="Helical" evidence="10">
    <location>
        <begin position="121"/>
        <end position="144"/>
    </location>
</feature>
<sequence length="387" mass="44971">MECVWDYYYSVTKKMLLLCGQWPYLKKRRRLFQLILSTMMQLSVIVGQVGKIIKCDKNLQCILVCIPAYLVGCMFTVKLYTCQLNNNKIKHLTNQLSSDWKDLESPEEYEIMKTYATRVRVFTLIYSAYYLIGCPMFIMCSLIPKVLDIVLPLNESRPIILPVEIHFFVSDEEYFYYIFIHSLICSLFVINVLAHDCLIMTCIEHICGNLAVVGFRMENLAHNPNRQNNSVDNIYKQKIASSVRLHLRTLEFAKFLESTFSVALVLQMFIIMVAMSITLLQLAVQVEQLIEIMRNLVLVVAQLIHLFCFSIQGQKLIDHSLEIQDKIYNCFWYKIPVKSQRLLIDIMRRSLQPSVLSAGGFYIFSLKSYMTVLQSSVSYFTVLSSFQ</sequence>
<comment type="caution">
    <text evidence="11">The sequence shown here is derived from an EMBL/GenBank/DDBJ whole genome shotgun (WGS) entry which is preliminary data.</text>
</comment>
<keyword evidence="7 10" id="KW-0472">Membrane</keyword>